<sequence>MNLFGRLICSSSVSSHFTTCLLIFILHFSPQRSNNNNSNRNSNNLELNLLIKN</sequence>
<reference evidence="3 6" key="2">
    <citation type="submission" date="2021-07" db="EMBL/GenBank/DDBJ databases">
        <authorList>
            <consortium name="Genoscope - CEA"/>
            <person name="William W."/>
        </authorList>
    </citation>
    <scope>NUCLEOTIDE SEQUENCE [LARGE SCALE GENOMIC DNA]</scope>
</reference>
<accession>A0A398A092</accession>
<dbReference type="Gramene" id="A03p23700.2_BraZ1">
    <property type="protein sequence ID" value="A03p23700.2_BraZ1.CDS.1"/>
    <property type="gene ID" value="A03g23700.2_BraZ1"/>
</dbReference>
<dbReference type="Proteomes" id="UP000264353">
    <property type="component" value="Chromosome A3"/>
</dbReference>
<dbReference type="EMBL" id="LS974619">
    <property type="protein sequence ID" value="CAG7881027.1"/>
    <property type="molecule type" value="Genomic_DNA"/>
</dbReference>
<name>A0A398A092_BRACM</name>
<feature type="compositionally biased region" description="Low complexity" evidence="1">
    <location>
        <begin position="32"/>
        <end position="53"/>
    </location>
</feature>
<evidence type="ECO:0000313" key="4">
    <source>
        <dbReference type="EMBL" id="RID70134.1"/>
    </source>
</evidence>
<evidence type="ECO:0000313" key="6">
    <source>
        <dbReference type="Proteomes" id="UP000694005"/>
    </source>
</evidence>
<feature type="region of interest" description="Disordered" evidence="1">
    <location>
        <begin position="31"/>
        <end position="53"/>
    </location>
</feature>
<proteinExistence type="predicted"/>
<dbReference type="Proteomes" id="UP000694005">
    <property type="component" value="Chromosome A03"/>
</dbReference>
<dbReference type="EMBL" id="CM010630">
    <property type="protein sequence ID" value="RID70134.1"/>
    <property type="molecule type" value="Genomic_DNA"/>
</dbReference>
<gene>
    <name evidence="3" type="ORF">BRAPAZ1V2_A03P23700.2</name>
    <name evidence="4" type="ORF">BRARA_C02179</name>
</gene>
<evidence type="ECO:0000256" key="1">
    <source>
        <dbReference type="SAM" id="MobiDB-lite"/>
    </source>
</evidence>
<keyword evidence="2" id="KW-0812">Transmembrane</keyword>
<organism evidence="4 5">
    <name type="scientific">Brassica campestris</name>
    <name type="common">Field mustard</name>
    <dbReference type="NCBI Taxonomy" id="3711"/>
    <lineage>
        <taxon>Eukaryota</taxon>
        <taxon>Viridiplantae</taxon>
        <taxon>Streptophyta</taxon>
        <taxon>Embryophyta</taxon>
        <taxon>Tracheophyta</taxon>
        <taxon>Spermatophyta</taxon>
        <taxon>Magnoliopsida</taxon>
        <taxon>eudicotyledons</taxon>
        <taxon>Gunneridae</taxon>
        <taxon>Pentapetalae</taxon>
        <taxon>rosids</taxon>
        <taxon>malvids</taxon>
        <taxon>Brassicales</taxon>
        <taxon>Brassicaceae</taxon>
        <taxon>Brassiceae</taxon>
        <taxon>Brassica</taxon>
    </lineage>
</organism>
<evidence type="ECO:0000256" key="2">
    <source>
        <dbReference type="SAM" id="Phobius"/>
    </source>
</evidence>
<keyword evidence="2" id="KW-1133">Transmembrane helix</keyword>
<evidence type="ECO:0000313" key="3">
    <source>
        <dbReference type="EMBL" id="CAG7881027.1"/>
    </source>
</evidence>
<dbReference type="AlphaFoldDB" id="A0A398A092"/>
<reference evidence="4 5" key="1">
    <citation type="submission" date="2018-06" db="EMBL/GenBank/DDBJ databases">
        <title>WGS assembly of Brassica rapa FPsc.</title>
        <authorList>
            <person name="Bowman J."/>
            <person name="Kohchi T."/>
            <person name="Yamato K."/>
            <person name="Jenkins J."/>
            <person name="Shu S."/>
            <person name="Ishizaki K."/>
            <person name="Yamaoka S."/>
            <person name="Nishihama R."/>
            <person name="Nakamura Y."/>
            <person name="Berger F."/>
            <person name="Adam C."/>
            <person name="Aki S."/>
            <person name="Althoff F."/>
            <person name="Araki T."/>
            <person name="Arteaga-Vazquez M."/>
            <person name="Balasubrmanian S."/>
            <person name="Bauer D."/>
            <person name="Boehm C."/>
            <person name="Briginshaw L."/>
            <person name="Caballero-Perez J."/>
            <person name="Catarino B."/>
            <person name="Chen F."/>
            <person name="Chiyoda S."/>
            <person name="Chovatia M."/>
            <person name="Davies K."/>
            <person name="Delmans M."/>
            <person name="Demura T."/>
            <person name="Dierschke T."/>
            <person name="Dolan L."/>
            <person name="Dorantes-Acosta A."/>
            <person name="Eklund D."/>
            <person name="Florent S."/>
            <person name="Flores-Sandoval E."/>
            <person name="Fujiyama A."/>
            <person name="Fukuzawa H."/>
            <person name="Galik B."/>
            <person name="Grimanelli D."/>
            <person name="Grimwood J."/>
            <person name="Grossniklaus U."/>
            <person name="Hamada T."/>
            <person name="Haseloff J."/>
            <person name="Hetherington A."/>
            <person name="Higo A."/>
            <person name="Hirakawa Y."/>
            <person name="Hundley H."/>
            <person name="Ikeda Y."/>
            <person name="Inoue K."/>
            <person name="Inoue S."/>
            <person name="Ishida S."/>
            <person name="Jia Q."/>
            <person name="Kakita M."/>
            <person name="Kanazawa T."/>
            <person name="Kawai Y."/>
            <person name="Kawashima T."/>
            <person name="Kennedy M."/>
            <person name="Kinose K."/>
            <person name="Kinoshita T."/>
            <person name="Kohara Y."/>
            <person name="Koide E."/>
            <person name="Komatsu K."/>
            <person name="Kopischke S."/>
            <person name="Kubo M."/>
            <person name="Kyozuka J."/>
            <person name="Lagercrantz U."/>
            <person name="Lin S."/>
            <person name="Lindquist E."/>
            <person name="Lipzen A."/>
            <person name="Lu C."/>
            <person name="Luna E."/>
            <person name="Martienssen R."/>
            <person name="Minamino N."/>
            <person name="Mizutani M."/>
            <person name="Mizutani M."/>
            <person name="Mochizuki N."/>
            <person name="Monte I."/>
            <person name="Mosher R."/>
            <person name="Nagasaki H."/>
            <person name="Nakagami H."/>
            <person name="Naramoto S."/>
            <person name="Nishitani K."/>
            <person name="Ohtani M."/>
            <person name="Okamoto T."/>
            <person name="Okumura M."/>
            <person name="Phillips J."/>
            <person name="Pollak B."/>
            <person name="Reinders A."/>
            <person name="Roevekamp M."/>
            <person name="Sano R."/>
            <person name="Sawa S."/>
            <person name="Schmid M."/>
            <person name="Shirakawa M."/>
            <person name="Solano R."/>
            <person name="Spunde A."/>
            <person name="Suetsugu N."/>
            <person name="Sugano S."/>
            <person name="Sugiyama A."/>
            <person name="Sun R."/>
            <person name="Suzuki Y."/>
            <person name="Takenaka M."/>
            <person name="Takezawa D."/>
            <person name="Tomogane H."/>
            <person name="Tsuzuki M."/>
            <person name="Ueda T."/>
            <person name="Umeda M."/>
            <person name="Ward J."/>
            <person name="Watanabe Y."/>
            <person name="Yazaki K."/>
            <person name="Yokoyama R."/>
            <person name="Yoshitake Y."/>
            <person name="Yotsui I."/>
            <person name="Zachgo S."/>
            <person name="Schmutz J."/>
        </authorList>
    </citation>
    <scope>NUCLEOTIDE SEQUENCE [LARGE SCALE GENOMIC DNA]</scope>
    <source>
        <strain evidence="5">cv. B-3</strain>
    </source>
</reference>
<feature type="transmembrane region" description="Helical" evidence="2">
    <location>
        <begin position="7"/>
        <end position="28"/>
    </location>
</feature>
<protein>
    <submittedName>
        <fullName evidence="3">Uncharacterized protein</fullName>
    </submittedName>
</protein>
<evidence type="ECO:0000313" key="5">
    <source>
        <dbReference type="Proteomes" id="UP000264353"/>
    </source>
</evidence>
<keyword evidence="2" id="KW-0472">Membrane</keyword>